<evidence type="ECO:0000259" key="4">
    <source>
        <dbReference type="SMART" id="SM00861"/>
    </source>
</evidence>
<evidence type="ECO:0000256" key="1">
    <source>
        <dbReference type="ARBA" id="ARBA00001964"/>
    </source>
</evidence>
<dbReference type="OrthoDB" id="3457658at2"/>
<dbReference type="InterPro" id="IPR033248">
    <property type="entry name" value="Transketolase_C"/>
</dbReference>
<dbReference type="AlphaFoldDB" id="A0A3N1D128"/>
<dbReference type="Pfam" id="PF02779">
    <property type="entry name" value="Transket_pyr"/>
    <property type="match status" value="1"/>
</dbReference>
<dbReference type="InterPro" id="IPR029061">
    <property type="entry name" value="THDP-binding"/>
</dbReference>
<dbReference type="CDD" id="cd07036">
    <property type="entry name" value="TPP_PYR_E1-PDHc-beta_like"/>
    <property type="match status" value="1"/>
</dbReference>
<dbReference type="PANTHER" id="PTHR43257">
    <property type="entry name" value="PYRUVATE DEHYDROGENASE E1 COMPONENT BETA SUBUNIT"/>
    <property type="match status" value="1"/>
</dbReference>
<evidence type="ECO:0000256" key="2">
    <source>
        <dbReference type="ARBA" id="ARBA00023002"/>
    </source>
</evidence>
<dbReference type="EMBL" id="RJKE01000001">
    <property type="protein sequence ID" value="ROO87237.1"/>
    <property type="molecule type" value="Genomic_DNA"/>
</dbReference>
<dbReference type="Gene3D" id="3.40.50.920">
    <property type="match status" value="1"/>
</dbReference>
<dbReference type="Gene3D" id="3.40.50.970">
    <property type="match status" value="1"/>
</dbReference>
<dbReference type="Proteomes" id="UP000272400">
    <property type="component" value="Unassembled WGS sequence"/>
</dbReference>
<comment type="caution">
    <text evidence="5">The sequence shown here is derived from an EMBL/GenBank/DDBJ whole genome shotgun (WGS) entry which is preliminary data.</text>
</comment>
<dbReference type="GO" id="GO:0016491">
    <property type="term" value="F:oxidoreductase activity"/>
    <property type="evidence" value="ECO:0007669"/>
    <property type="project" value="UniProtKB-KW"/>
</dbReference>
<proteinExistence type="predicted"/>
<dbReference type="SMART" id="SM00861">
    <property type="entry name" value="Transket_pyr"/>
    <property type="match status" value="1"/>
</dbReference>
<keyword evidence="6" id="KW-1185">Reference proteome</keyword>
<dbReference type="SUPFAM" id="SSF52518">
    <property type="entry name" value="Thiamin diphosphate-binding fold (THDP-binding)"/>
    <property type="match status" value="1"/>
</dbReference>
<evidence type="ECO:0000313" key="6">
    <source>
        <dbReference type="Proteomes" id="UP000272400"/>
    </source>
</evidence>
<name>A0A3N1D128_9ACTN</name>
<reference evidence="5 6" key="1">
    <citation type="submission" date="2018-11" db="EMBL/GenBank/DDBJ databases">
        <title>Sequencing the genomes of 1000 actinobacteria strains.</title>
        <authorList>
            <person name="Klenk H.-P."/>
        </authorList>
    </citation>
    <scope>NUCLEOTIDE SEQUENCE [LARGE SCALE GENOMIC DNA]</scope>
    <source>
        <strain evidence="5 6">DSM 44254</strain>
    </source>
</reference>
<dbReference type="InterPro" id="IPR009014">
    <property type="entry name" value="Transketo_C/PFOR_II"/>
</dbReference>
<dbReference type="PANTHER" id="PTHR43257:SF2">
    <property type="entry name" value="PYRUVATE DEHYDROGENASE E1 COMPONENT SUBUNIT BETA"/>
    <property type="match status" value="1"/>
</dbReference>
<accession>A0A3N1D128</accession>
<organism evidence="5 6">
    <name type="scientific">Actinocorallia herbida</name>
    <dbReference type="NCBI Taxonomy" id="58109"/>
    <lineage>
        <taxon>Bacteria</taxon>
        <taxon>Bacillati</taxon>
        <taxon>Actinomycetota</taxon>
        <taxon>Actinomycetes</taxon>
        <taxon>Streptosporangiales</taxon>
        <taxon>Thermomonosporaceae</taxon>
        <taxon>Actinocorallia</taxon>
    </lineage>
</organism>
<dbReference type="InterPro" id="IPR005475">
    <property type="entry name" value="Transketolase-like_Pyr-bd"/>
</dbReference>
<sequence>MTTTATPTRNINVSQCVAESLRLEMERDERVLVLGEDVGLQGGVFGSTRGLQKAFGRDRVRDTPISEMAFTGAAVGLAMEGYRPVVEVMFVDFIGVCLEQVYNAAAKIRYMTGGRVGMPMVIKTAGGCIGSAAQHSQCLWGTFAHLPGLQVVAPSSPYDSKGLMAAAVRSDDPVVFIEHKGLLLQKAGTFTHGAEVPREAYTVPLGRASVVRPGSDLTLVTLSATVGESLLAAGDLAAEGVDVEVIDLRSVVPLDLDTVCASVARTGRLLVVDEDYLGFGLSGEIITRVIERLGPQALRQVSRHGTPDVPVPAALGLEEAVVPRRASIAQAVRAMGAAA</sequence>
<dbReference type="RefSeq" id="WP_123666543.1">
    <property type="nucleotide sequence ID" value="NZ_RJKE01000001.1"/>
</dbReference>
<evidence type="ECO:0000313" key="5">
    <source>
        <dbReference type="EMBL" id="ROO87237.1"/>
    </source>
</evidence>
<keyword evidence="2" id="KW-0560">Oxidoreductase</keyword>
<dbReference type="Pfam" id="PF02780">
    <property type="entry name" value="Transketolase_C"/>
    <property type="match status" value="1"/>
</dbReference>
<protein>
    <submittedName>
        <fullName evidence="5">Pyruvate dehydrogenase E1 component beta subunit</fullName>
    </submittedName>
</protein>
<dbReference type="FunFam" id="3.40.50.970:FF:000001">
    <property type="entry name" value="Pyruvate dehydrogenase E1 beta subunit"/>
    <property type="match status" value="1"/>
</dbReference>
<gene>
    <name evidence="5" type="ORF">EDD29_4831</name>
</gene>
<feature type="domain" description="Transketolase-like pyrimidine-binding" evidence="4">
    <location>
        <begin position="11"/>
        <end position="185"/>
    </location>
</feature>
<dbReference type="SUPFAM" id="SSF52922">
    <property type="entry name" value="TK C-terminal domain-like"/>
    <property type="match status" value="1"/>
</dbReference>
<dbReference type="GO" id="GO:0000287">
    <property type="term" value="F:magnesium ion binding"/>
    <property type="evidence" value="ECO:0007669"/>
    <property type="project" value="UniProtKB-ARBA"/>
</dbReference>
<keyword evidence="3" id="KW-0786">Thiamine pyrophosphate</keyword>
<comment type="cofactor">
    <cofactor evidence="1">
        <name>thiamine diphosphate</name>
        <dbReference type="ChEBI" id="CHEBI:58937"/>
    </cofactor>
</comment>
<evidence type="ECO:0000256" key="3">
    <source>
        <dbReference type="ARBA" id="ARBA00023052"/>
    </source>
</evidence>
<keyword evidence="5" id="KW-0670">Pyruvate</keyword>